<dbReference type="EMBL" id="CP029494">
    <property type="protein sequence ID" value="AWN22223.1"/>
    <property type="molecule type" value="Genomic_DNA"/>
</dbReference>
<reference evidence="1 2" key="1">
    <citation type="submission" date="2018-05" db="EMBL/GenBank/DDBJ databases">
        <title>Complete Genome Sequence of Deinococcus sp. strain 17bor-2.</title>
        <authorList>
            <person name="Srinivasan S."/>
        </authorList>
    </citation>
    <scope>NUCLEOTIDE SEQUENCE [LARGE SCALE GENOMIC DNA]</scope>
    <source>
        <strain evidence="1 2">17bor-2</strain>
    </source>
</reference>
<proteinExistence type="predicted"/>
<evidence type="ECO:0000313" key="1">
    <source>
        <dbReference type="EMBL" id="AWN22223.1"/>
    </source>
</evidence>
<keyword evidence="2" id="KW-1185">Reference proteome</keyword>
<dbReference type="OrthoDB" id="72376at2"/>
<sequence length="117" mass="12951">MKIIFALIGSGLLFASLVTLPPDTCRAQVKPLERSAPLNQVLLSVTVPPSCPLTGKAILRFRTAQGGVLPLAGYFVLRGSYPRERRFWLTATTYDGGAAMVEQKYNATWHPIWRYGQ</sequence>
<dbReference type="Proteomes" id="UP000245368">
    <property type="component" value="Chromosome"/>
</dbReference>
<protein>
    <submittedName>
        <fullName evidence="1">Uncharacterized protein</fullName>
    </submittedName>
</protein>
<name>A0A2Z3JAT0_9DEIO</name>
<accession>A0A2Z3JAT0</accession>
<gene>
    <name evidence="1" type="ORF">DKM44_02375</name>
</gene>
<dbReference type="KEGG" id="dez:DKM44_02375"/>
<dbReference type="RefSeq" id="WP_109825091.1">
    <property type="nucleotide sequence ID" value="NZ_CP029494.1"/>
</dbReference>
<dbReference type="AlphaFoldDB" id="A0A2Z3JAT0"/>
<organism evidence="1 2">
    <name type="scientific">Deinococcus irradiatisoli</name>
    <dbReference type="NCBI Taxonomy" id="2202254"/>
    <lineage>
        <taxon>Bacteria</taxon>
        <taxon>Thermotogati</taxon>
        <taxon>Deinococcota</taxon>
        <taxon>Deinococci</taxon>
        <taxon>Deinococcales</taxon>
        <taxon>Deinococcaceae</taxon>
        <taxon>Deinococcus</taxon>
    </lineage>
</organism>
<evidence type="ECO:0000313" key="2">
    <source>
        <dbReference type="Proteomes" id="UP000245368"/>
    </source>
</evidence>